<sequence>MVWVHPCGRYRHNTVVFILAKEYNLKNLRTIHRLDRLTSGLLLFGRSPKKARQMEHQIRNRQVQKEYICRVEGEFPE</sequence>
<dbReference type="PROSITE" id="PS01129">
    <property type="entry name" value="PSI_RLU"/>
    <property type="match status" value="1"/>
</dbReference>
<dbReference type="Pfam" id="PF00849">
    <property type="entry name" value="PseudoU_synth_2"/>
    <property type="match status" value="1"/>
</dbReference>
<accession>A0A182K5L2</accession>
<name>A0A182K5L2_9DIPT</name>
<proteinExistence type="predicted"/>
<keyword evidence="3" id="KW-1185">Reference proteome</keyword>
<dbReference type="PANTHER" id="PTHR21600:SF40">
    <property type="entry name" value="PSEUDOURIDYLATE SYNTHASE RPUSD2"/>
    <property type="match status" value="1"/>
</dbReference>
<dbReference type="AlphaFoldDB" id="A0A182K5L2"/>
<dbReference type="STRING" id="43041.A0A182K5L2"/>
<dbReference type="SUPFAM" id="SSF55120">
    <property type="entry name" value="Pseudouridine synthase"/>
    <property type="match status" value="1"/>
</dbReference>
<dbReference type="PANTHER" id="PTHR21600">
    <property type="entry name" value="MITOCHONDRIAL RNA PSEUDOURIDINE SYNTHASE"/>
    <property type="match status" value="1"/>
</dbReference>
<dbReference type="EnsemblMetazoa" id="ACHR006047-RA">
    <property type="protein sequence ID" value="ACHR006047-PA"/>
    <property type="gene ID" value="ACHR006047"/>
</dbReference>
<dbReference type="InterPro" id="IPR020103">
    <property type="entry name" value="PsdUridine_synth_cat_dom_sf"/>
</dbReference>
<dbReference type="InterPro" id="IPR006145">
    <property type="entry name" value="PsdUridine_synth_RsuA/RluA"/>
</dbReference>
<feature type="domain" description="Pseudouridine synthase RsuA/RluA-like" evidence="1">
    <location>
        <begin position="5"/>
        <end position="73"/>
    </location>
</feature>
<dbReference type="VEuPathDB" id="VectorBase:ACHR006047"/>
<evidence type="ECO:0000313" key="2">
    <source>
        <dbReference type="EnsemblMetazoa" id="ACHR006047-PA"/>
    </source>
</evidence>
<dbReference type="Gene3D" id="3.30.2350.10">
    <property type="entry name" value="Pseudouridine synthase"/>
    <property type="match status" value="1"/>
</dbReference>
<evidence type="ECO:0000259" key="1">
    <source>
        <dbReference type="Pfam" id="PF00849"/>
    </source>
</evidence>
<reference evidence="2" key="2">
    <citation type="submission" date="2020-05" db="UniProtKB">
        <authorList>
            <consortium name="EnsemblMetazoa"/>
        </authorList>
    </citation>
    <scope>IDENTIFICATION</scope>
    <source>
        <strain evidence="2">ACHKN1017</strain>
    </source>
</reference>
<evidence type="ECO:0000313" key="3">
    <source>
        <dbReference type="Proteomes" id="UP000075881"/>
    </source>
</evidence>
<dbReference type="GO" id="GO:0003723">
    <property type="term" value="F:RNA binding"/>
    <property type="evidence" value="ECO:0007669"/>
    <property type="project" value="InterPro"/>
</dbReference>
<dbReference type="Proteomes" id="UP000075881">
    <property type="component" value="Unassembled WGS sequence"/>
</dbReference>
<dbReference type="InterPro" id="IPR050188">
    <property type="entry name" value="RluA_PseudoU_synthase"/>
</dbReference>
<dbReference type="GO" id="GO:0009982">
    <property type="term" value="F:pseudouridine synthase activity"/>
    <property type="evidence" value="ECO:0007669"/>
    <property type="project" value="InterPro"/>
</dbReference>
<protein>
    <recommendedName>
        <fullName evidence="1">Pseudouridine synthase RsuA/RluA-like domain-containing protein</fullName>
    </recommendedName>
</protein>
<organism evidence="2 3">
    <name type="scientific">Anopheles christyi</name>
    <dbReference type="NCBI Taxonomy" id="43041"/>
    <lineage>
        <taxon>Eukaryota</taxon>
        <taxon>Metazoa</taxon>
        <taxon>Ecdysozoa</taxon>
        <taxon>Arthropoda</taxon>
        <taxon>Hexapoda</taxon>
        <taxon>Insecta</taxon>
        <taxon>Pterygota</taxon>
        <taxon>Neoptera</taxon>
        <taxon>Endopterygota</taxon>
        <taxon>Diptera</taxon>
        <taxon>Nematocera</taxon>
        <taxon>Culicoidea</taxon>
        <taxon>Culicidae</taxon>
        <taxon>Anophelinae</taxon>
        <taxon>Anopheles</taxon>
    </lineage>
</organism>
<dbReference type="GO" id="GO:0000455">
    <property type="term" value="P:enzyme-directed rRNA pseudouridine synthesis"/>
    <property type="evidence" value="ECO:0007669"/>
    <property type="project" value="TreeGrafter"/>
</dbReference>
<dbReference type="InterPro" id="IPR006224">
    <property type="entry name" value="PsdUridine_synth_RluA-like_CS"/>
</dbReference>
<reference evidence="3" key="1">
    <citation type="submission" date="2013-03" db="EMBL/GenBank/DDBJ databases">
        <title>The Genome Sequence of Anopheles christyi ACHKN1017.</title>
        <authorList>
            <consortium name="The Broad Institute Genomics Platform"/>
            <person name="Neafsey D.E."/>
            <person name="Besansky N."/>
            <person name="Walker B."/>
            <person name="Young S.K."/>
            <person name="Zeng Q."/>
            <person name="Gargeya S."/>
            <person name="Fitzgerald M."/>
            <person name="Haas B."/>
            <person name="Abouelleil A."/>
            <person name="Allen A.W."/>
            <person name="Alvarado L."/>
            <person name="Arachchi H.M."/>
            <person name="Berlin A.M."/>
            <person name="Chapman S.B."/>
            <person name="Gainer-Dewar J."/>
            <person name="Goldberg J."/>
            <person name="Griggs A."/>
            <person name="Gujja S."/>
            <person name="Hansen M."/>
            <person name="Howarth C."/>
            <person name="Imamovic A."/>
            <person name="Ireland A."/>
            <person name="Larimer J."/>
            <person name="McCowan C."/>
            <person name="Murphy C."/>
            <person name="Pearson M."/>
            <person name="Poon T.W."/>
            <person name="Priest M."/>
            <person name="Roberts A."/>
            <person name="Saif S."/>
            <person name="Shea T."/>
            <person name="Sisk P."/>
            <person name="Sykes S."/>
            <person name="Wortman J."/>
            <person name="Nusbaum C."/>
            <person name="Birren B."/>
        </authorList>
    </citation>
    <scope>NUCLEOTIDE SEQUENCE [LARGE SCALE GENOMIC DNA]</scope>
    <source>
        <strain evidence="3">ACHKN1017</strain>
    </source>
</reference>